<keyword evidence="2 6" id="KW-0812">Transmembrane</keyword>
<protein>
    <recommendedName>
        <fullName evidence="7">HemY N-terminal domain-containing protein</fullName>
    </recommendedName>
</protein>
<evidence type="ECO:0000256" key="5">
    <source>
        <dbReference type="SAM" id="MobiDB-lite"/>
    </source>
</evidence>
<evidence type="ECO:0000256" key="6">
    <source>
        <dbReference type="SAM" id="Phobius"/>
    </source>
</evidence>
<feature type="compositionally biased region" description="Low complexity" evidence="5">
    <location>
        <begin position="306"/>
        <end position="330"/>
    </location>
</feature>
<dbReference type="InterPro" id="IPR011990">
    <property type="entry name" value="TPR-like_helical_dom_sf"/>
</dbReference>
<feature type="compositionally biased region" description="Basic and acidic residues" evidence="5">
    <location>
        <begin position="36"/>
        <end position="58"/>
    </location>
</feature>
<dbReference type="GO" id="GO:0016020">
    <property type="term" value="C:membrane"/>
    <property type="evidence" value="ECO:0007669"/>
    <property type="project" value="UniProtKB-SubCell"/>
</dbReference>
<evidence type="ECO:0000256" key="2">
    <source>
        <dbReference type="ARBA" id="ARBA00022692"/>
    </source>
</evidence>
<dbReference type="SUPFAM" id="SSF81901">
    <property type="entry name" value="HCP-like"/>
    <property type="match status" value="1"/>
</dbReference>
<keyword evidence="3 6" id="KW-1133">Transmembrane helix</keyword>
<proteinExistence type="predicted"/>
<evidence type="ECO:0000256" key="1">
    <source>
        <dbReference type="ARBA" id="ARBA00004370"/>
    </source>
</evidence>
<keyword evidence="4 6" id="KW-0472">Membrane</keyword>
<feature type="region of interest" description="Disordered" evidence="5">
    <location>
        <begin position="202"/>
        <end position="330"/>
    </location>
</feature>
<name>A0A2W2BPY3_9HYPH</name>
<dbReference type="EMBL" id="QKVK01000002">
    <property type="protein sequence ID" value="PZF78249.1"/>
    <property type="molecule type" value="Genomic_DNA"/>
</dbReference>
<accession>A0A2W2BPY3</accession>
<evidence type="ECO:0000313" key="8">
    <source>
        <dbReference type="EMBL" id="PZF78249.1"/>
    </source>
</evidence>
<comment type="subcellular location">
    <subcellularLocation>
        <location evidence="1">Membrane</location>
    </subcellularLocation>
</comment>
<dbReference type="Pfam" id="PF07219">
    <property type="entry name" value="HemY_N"/>
    <property type="match status" value="1"/>
</dbReference>
<sequence>MDHRGADPRGTGRRLPLPRGAVELFPVEPDGGAEEPGGRPRTEQHRPRQPDRHGEAGCRQRGRGRGRRHPSRRTGERRGPGGSRTDRRRGRQGRGCHAAGGSTRRADRRAAQRPRPVAQVDVERAGRRVRCGKPGRWRGAGGAGPAHRCAGEGRGEPQGGPGCCLAGGHHRGAVAGAFRPQGQGGGGHIIWAGIRAHRAHGAGGAGARRHRGLGIRRHSRCQGAGGRTARRDPRTAAARSAAGGGRQLFRRADEVAFRHHLDPPDRRHRLAPGGREGRGLRRCGRPHPGHRRDRRGGGRKADGAQPVARPRGGAPDARGRRQPGFRGGAAAARGQWGSGAMIRLLWRFLLLVALAAGFAWLADRPGTLTIRWLGREIQMSFIAGVVIAVVAVVVLWFLWSLFRRLWASPQAVGRWYSFRKNRKGYESLSRGIIAAGAGDAAAAAKHAAIAGNALADEPLVNVLAAQAAQLKGDRAQVKRIFEAMTKSPDTEALGLRGLFSEARQAGDVAAARRHAERALALNPRLAWASTAVLQLQSAGKDWNAAAATLGQQIKSGLVTTADGNAKQAAMLAAQALALEDSDRAQALELALKAHKLDPALVPAALVAARVLVSQASTRKASKILKETWLRSPHPELAEVQANLIPGDSPEDRLARVRDLVKEDKLRDGGGGLEGAVALARAAIRAQRWDMAREALAPYADNRPQARVCALMADIEEAAGDKGRAREWLARAITAPRDPIWVSDGVASPRWTPISPVSGEIVPCEWKAPFEMPEQLEADVAAAPPVAVIEAPKAAAEPPPRSLEPPKMVQPQRPPDDPGLPEDFDRPTGRALPAEG</sequence>
<feature type="region of interest" description="Disordered" evidence="5">
    <location>
        <begin position="131"/>
        <end position="156"/>
    </location>
</feature>
<feature type="region of interest" description="Disordered" evidence="5">
    <location>
        <begin position="1"/>
        <end position="118"/>
    </location>
</feature>
<reference evidence="9" key="1">
    <citation type="submission" date="2018-06" db="EMBL/GenBank/DDBJ databases">
        <title>Aestuariibacter litoralis strain KCTC 52945T.</title>
        <authorList>
            <person name="Li X."/>
            <person name="Salam N."/>
            <person name="Li J.-L."/>
            <person name="Chen Y.-M."/>
            <person name="Yang Z.-W."/>
            <person name="Zhang L.-Y."/>
            <person name="Han M.-X."/>
            <person name="Xiao M."/>
            <person name="Li W.-J."/>
        </authorList>
    </citation>
    <scope>NUCLEOTIDE SEQUENCE [LARGE SCALE GENOMIC DNA]</scope>
    <source>
        <strain evidence="9">KCTC 52945</strain>
    </source>
</reference>
<feature type="compositionally biased region" description="Basic and acidic residues" evidence="5">
    <location>
        <begin position="250"/>
        <end position="265"/>
    </location>
</feature>
<evidence type="ECO:0000259" key="7">
    <source>
        <dbReference type="Pfam" id="PF07219"/>
    </source>
</evidence>
<organism evidence="8 9">
    <name type="scientific">Aestuariivirga litoralis</name>
    <dbReference type="NCBI Taxonomy" id="2650924"/>
    <lineage>
        <taxon>Bacteria</taxon>
        <taxon>Pseudomonadati</taxon>
        <taxon>Pseudomonadota</taxon>
        <taxon>Alphaproteobacteria</taxon>
        <taxon>Hyphomicrobiales</taxon>
        <taxon>Aestuariivirgaceae</taxon>
        <taxon>Aestuariivirga</taxon>
    </lineage>
</organism>
<feature type="compositionally biased region" description="Basic residues" evidence="5">
    <location>
        <begin position="60"/>
        <end position="72"/>
    </location>
</feature>
<feature type="region of interest" description="Disordered" evidence="5">
    <location>
        <begin position="790"/>
        <end position="835"/>
    </location>
</feature>
<dbReference type="InterPro" id="IPR010817">
    <property type="entry name" value="HemY_N"/>
</dbReference>
<keyword evidence="9" id="KW-1185">Reference proteome</keyword>
<evidence type="ECO:0000256" key="3">
    <source>
        <dbReference type="ARBA" id="ARBA00022989"/>
    </source>
</evidence>
<dbReference type="Gene3D" id="1.25.40.10">
    <property type="entry name" value="Tetratricopeptide repeat domain"/>
    <property type="match status" value="1"/>
</dbReference>
<feature type="domain" description="HemY N-terminal" evidence="7">
    <location>
        <begin position="366"/>
        <end position="472"/>
    </location>
</feature>
<feature type="compositionally biased region" description="Basic residues" evidence="5">
    <location>
        <begin position="207"/>
        <end position="220"/>
    </location>
</feature>
<feature type="transmembrane region" description="Helical" evidence="6">
    <location>
        <begin position="344"/>
        <end position="361"/>
    </location>
</feature>
<evidence type="ECO:0000313" key="9">
    <source>
        <dbReference type="Proteomes" id="UP000248795"/>
    </source>
</evidence>
<dbReference type="AlphaFoldDB" id="A0A2W2BPY3"/>
<feature type="compositionally biased region" description="Basic residues" evidence="5">
    <location>
        <begin position="280"/>
        <end position="294"/>
    </location>
</feature>
<dbReference type="Proteomes" id="UP000248795">
    <property type="component" value="Unassembled WGS sequence"/>
</dbReference>
<gene>
    <name evidence="8" type="ORF">DK847_07120</name>
</gene>
<evidence type="ECO:0000256" key="4">
    <source>
        <dbReference type="ARBA" id="ARBA00023136"/>
    </source>
</evidence>
<comment type="caution">
    <text evidence="8">The sequence shown here is derived from an EMBL/GenBank/DDBJ whole genome shotgun (WGS) entry which is preliminary data.</text>
</comment>
<feature type="transmembrane region" description="Helical" evidence="6">
    <location>
        <begin position="381"/>
        <end position="402"/>
    </location>
</feature>